<sequence>MMVKSVWLSTLFSQASSQMNCNKDHLVRSTKKINVIEGASTPQALKTCSFSLRCFLTCFMGRYWWRRMIRILILKWMTVTVTSPLFRQLRLIRNGRVNKLANNSISACPVRCAISPVSHIYVSIFWE</sequence>
<keyword evidence="1" id="KW-0732">Signal</keyword>
<reference evidence="2 3" key="1">
    <citation type="submission" date="2019-07" db="EMBL/GenBank/DDBJ databases">
        <title>WGS assembly of Gossypium mustelinum.</title>
        <authorList>
            <person name="Chen Z.J."/>
            <person name="Sreedasyam A."/>
            <person name="Ando A."/>
            <person name="Song Q."/>
            <person name="De L."/>
            <person name="Hulse-Kemp A."/>
            <person name="Ding M."/>
            <person name="Ye W."/>
            <person name="Kirkbride R."/>
            <person name="Jenkins J."/>
            <person name="Plott C."/>
            <person name="Lovell J."/>
            <person name="Lin Y.-M."/>
            <person name="Vaughn R."/>
            <person name="Liu B."/>
            <person name="Li W."/>
            <person name="Simpson S."/>
            <person name="Scheffler B."/>
            <person name="Saski C."/>
            <person name="Grover C."/>
            <person name="Hu G."/>
            <person name="Conover J."/>
            <person name="Carlson J."/>
            <person name="Shu S."/>
            <person name="Boston L."/>
            <person name="Williams M."/>
            <person name="Peterson D."/>
            <person name="Mcgee K."/>
            <person name="Jones D."/>
            <person name="Wendel J."/>
            <person name="Stelly D."/>
            <person name="Grimwood J."/>
            <person name="Schmutz J."/>
        </authorList>
    </citation>
    <scope>NUCLEOTIDE SEQUENCE [LARGE SCALE GENOMIC DNA]</scope>
    <source>
        <strain evidence="2">1408120.09</strain>
    </source>
</reference>
<feature type="signal peptide" evidence="1">
    <location>
        <begin position="1"/>
        <end position="17"/>
    </location>
</feature>
<proteinExistence type="predicted"/>
<protein>
    <recommendedName>
        <fullName evidence="4">Secreted protein</fullName>
    </recommendedName>
</protein>
<dbReference type="Proteomes" id="UP000323597">
    <property type="component" value="Chromosome D08"/>
</dbReference>
<evidence type="ECO:0000256" key="1">
    <source>
        <dbReference type="SAM" id="SignalP"/>
    </source>
</evidence>
<organism evidence="2 3">
    <name type="scientific">Gossypium mustelinum</name>
    <name type="common">Cotton</name>
    <name type="synonym">Gossypium caicoense</name>
    <dbReference type="NCBI Taxonomy" id="34275"/>
    <lineage>
        <taxon>Eukaryota</taxon>
        <taxon>Viridiplantae</taxon>
        <taxon>Streptophyta</taxon>
        <taxon>Embryophyta</taxon>
        <taxon>Tracheophyta</taxon>
        <taxon>Spermatophyta</taxon>
        <taxon>Magnoliopsida</taxon>
        <taxon>eudicotyledons</taxon>
        <taxon>Gunneridae</taxon>
        <taxon>Pentapetalae</taxon>
        <taxon>rosids</taxon>
        <taxon>malvids</taxon>
        <taxon>Malvales</taxon>
        <taxon>Malvaceae</taxon>
        <taxon>Malvoideae</taxon>
        <taxon>Gossypium</taxon>
    </lineage>
</organism>
<gene>
    <name evidence="2" type="ORF">E1A91_D08G221900v1</name>
</gene>
<feature type="chain" id="PRO_5022769303" description="Secreted protein" evidence="1">
    <location>
        <begin position="18"/>
        <end position="127"/>
    </location>
</feature>
<keyword evidence="3" id="KW-1185">Reference proteome</keyword>
<evidence type="ECO:0008006" key="4">
    <source>
        <dbReference type="Google" id="ProtNLM"/>
    </source>
</evidence>
<evidence type="ECO:0000313" key="2">
    <source>
        <dbReference type="EMBL" id="TYI70451.1"/>
    </source>
</evidence>
<name>A0A5D2TYP7_GOSMU</name>
<dbReference type="AlphaFoldDB" id="A0A5D2TYP7"/>
<evidence type="ECO:0000313" key="3">
    <source>
        <dbReference type="Proteomes" id="UP000323597"/>
    </source>
</evidence>
<accession>A0A5D2TYP7</accession>
<dbReference type="EMBL" id="CM017656">
    <property type="protein sequence ID" value="TYI70451.1"/>
    <property type="molecule type" value="Genomic_DNA"/>
</dbReference>